<proteinExistence type="predicted"/>
<keyword evidence="2" id="KW-1185">Reference proteome</keyword>
<evidence type="ECO:0000313" key="1">
    <source>
        <dbReference type="EMBL" id="AJP72904.1"/>
    </source>
</evidence>
<name>A0A7U4J9V9_9SPHN</name>
<dbReference type="EMBL" id="CP010836">
    <property type="protein sequence ID" value="AJP72904.1"/>
    <property type="molecule type" value="Genomic_DNA"/>
</dbReference>
<reference evidence="1 2" key="2">
    <citation type="submission" date="2015-02" db="EMBL/GenBank/DDBJ databases">
        <title>The complete genome of Sphingomonas hengshuiensis sp. WHSC-8 isolated from soil of Hengshui Lake.</title>
        <authorList>
            <person name="Wei S."/>
            <person name="Guo J."/>
            <person name="Su C."/>
            <person name="Wu R."/>
            <person name="Zhang Z."/>
            <person name="Liang K."/>
            <person name="Li H."/>
            <person name="Wang T."/>
            <person name="Liu H."/>
            <person name="Zhang C."/>
            <person name="Li Z."/>
            <person name="Wang Q."/>
            <person name="Meng J."/>
        </authorList>
    </citation>
    <scope>NUCLEOTIDE SEQUENCE [LARGE SCALE GENOMIC DNA]</scope>
    <source>
        <strain evidence="1 2">WHSC-8</strain>
    </source>
</reference>
<dbReference type="RefSeq" id="WP_044333460.1">
    <property type="nucleotide sequence ID" value="NZ_CP010836.1"/>
</dbReference>
<accession>A0A7U4J9V9</accession>
<reference evidence="1 2" key="1">
    <citation type="journal article" date="2015" name="Int. J. Syst. Evol. Microbiol.">
        <title>Sphingomonas hengshuiensis sp. nov., isolated from lake wetland.</title>
        <authorList>
            <person name="Wei S."/>
            <person name="Wang T."/>
            <person name="Liu H."/>
            <person name="Zhang C."/>
            <person name="Guo J."/>
            <person name="Wang Q."/>
            <person name="Liang K."/>
            <person name="Zhang Z."/>
        </authorList>
    </citation>
    <scope>NUCLEOTIDE SEQUENCE [LARGE SCALE GENOMIC DNA]</scope>
    <source>
        <strain evidence="1 2">WHSC-8</strain>
    </source>
</reference>
<dbReference type="AlphaFoldDB" id="A0A7U4J9V9"/>
<dbReference type="OrthoDB" id="2990299at2"/>
<sequence length="111" mass="12723">MKNIQIIDGAVNATFSVFQATNEEFAAVFPDGRDIELIEDLIERLGEQVAGSVLTPLWERPILKRDALGIHGTLFYDNEDRRDHIPSSKREVDWDSRAVNQAQRDMFAKHR</sequence>
<protein>
    <submittedName>
        <fullName evidence="1">Uncharacterized protein</fullName>
    </submittedName>
</protein>
<gene>
    <name evidence="1" type="ORF">TS85_15575</name>
</gene>
<evidence type="ECO:0000313" key="2">
    <source>
        <dbReference type="Proteomes" id="UP000032300"/>
    </source>
</evidence>
<organism evidence="1 2">
    <name type="scientific">Sphingomonas hengshuiensis</name>
    <dbReference type="NCBI Taxonomy" id="1609977"/>
    <lineage>
        <taxon>Bacteria</taxon>
        <taxon>Pseudomonadati</taxon>
        <taxon>Pseudomonadota</taxon>
        <taxon>Alphaproteobacteria</taxon>
        <taxon>Sphingomonadales</taxon>
        <taxon>Sphingomonadaceae</taxon>
        <taxon>Sphingomonas</taxon>
    </lineage>
</organism>
<dbReference type="Proteomes" id="UP000032300">
    <property type="component" value="Chromosome"/>
</dbReference>
<dbReference type="KEGG" id="sphi:TS85_15575"/>